<sequence length="261" mass="29119">MSQPDSLAASLSSKRCKECGASCPLYRSSGVTGSLSMGPYRRTDDKETSDLGGGQNRIEDETKDARASGKGNFDEGGRHDLASEVCEGSGRKFDTDGSEMREPDVGLGLQDVEKLKPTSEVPHPLLQFWLRDSTTVHAFSHQLSNVPEPFHTHCEALLQAIHMKGGKNHEDAFVDWSCDTFLRQQSMLVCIGFFFDYTSSHRENFENSYFDYSFIFIDIDGIICQYDPLGGPWITDWNIGARNNWELVAGALVENLRPIVH</sequence>
<gene>
    <name evidence="2" type="ORF">BJ508DRAFT_348869</name>
</gene>
<proteinExistence type="predicted"/>
<dbReference type="Proteomes" id="UP000275078">
    <property type="component" value="Unassembled WGS sequence"/>
</dbReference>
<reference evidence="2 3" key="1">
    <citation type="journal article" date="2018" name="Nat. Ecol. Evol.">
        <title>Pezizomycetes genomes reveal the molecular basis of ectomycorrhizal truffle lifestyle.</title>
        <authorList>
            <person name="Murat C."/>
            <person name="Payen T."/>
            <person name="Noel B."/>
            <person name="Kuo A."/>
            <person name="Morin E."/>
            <person name="Chen J."/>
            <person name="Kohler A."/>
            <person name="Krizsan K."/>
            <person name="Balestrini R."/>
            <person name="Da Silva C."/>
            <person name="Montanini B."/>
            <person name="Hainaut M."/>
            <person name="Levati E."/>
            <person name="Barry K.W."/>
            <person name="Belfiori B."/>
            <person name="Cichocki N."/>
            <person name="Clum A."/>
            <person name="Dockter R.B."/>
            <person name="Fauchery L."/>
            <person name="Guy J."/>
            <person name="Iotti M."/>
            <person name="Le Tacon F."/>
            <person name="Lindquist E.A."/>
            <person name="Lipzen A."/>
            <person name="Malagnac F."/>
            <person name="Mello A."/>
            <person name="Molinier V."/>
            <person name="Miyauchi S."/>
            <person name="Poulain J."/>
            <person name="Riccioni C."/>
            <person name="Rubini A."/>
            <person name="Sitrit Y."/>
            <person name="Splivallo R."/>
            <person name="Traeger S."/>
            <person name="Wang M."/>
            <person name="Zifcakova L."/>
            <person name="Wipf D."/>
            <person name="Zambonelli A."/>
            <person name="Paolocci F."/>
            <person name="Nowrousian M."/>
            <person name="Ottonello S."/>
            <person name="Baldrian P."/>
            <person name="Spatafora J.W."/>
            <person name="Henrissat B."/>
            <person name="Nagy L.G."/>
            <person name="Aury J.M."/>
            <person name="Wincker P."/>
            <person name="Grigoriev I.V."/>
            <person name="Bonfante P."/>
            <person name="Martin F.M."/>
        </authorList>
    </citation>
    <scope>NUCLEOTIDE SEQUENCE [LARGE SCALE GENOMIC DNA]</scope>
    <source>
        <strain evidence="2 3">RN42</strain>
    </source>
</reference>
<evidence type="ECO:0000313" key="3">
    <source>
        <dbReference type="Proteomes" id="UP000275078"/>
    </source>
</evidence>
<feature type="region of interest" description="Disordered" evidence="1">
    <location>
        <begin position="26"/>
        <end position="80"/>
    </location>
</feature>
<evidence type="ECO:0000313" key="2">
    <source>
        <dbReference type="EMBL" id="RPA78883.1"/>
    </source>
</evidence>
<dbReference type="EMBL" id="ML119705">
    <property type="protein sequence ID" value="RPA78883.1"/>
    <property type="molecule type" value="Genomic_DNA"/>
</dbReference>
<organism evidence="2 3">
    <name type="scientific">Ascobolus immersus RN42</name>
    <dbReference type="NCBI Taxonomy" id="1160509"/>
    <lineage>
        <taxon>Eukaryota</taxon>
        <taxon>Fungi</taxon>
        <taxon>Dikarya</taxon>
        <taxon>Ascomycota</taxon>
        <taxon>Pezizomycotina</taxon>
        <taxon>Pezizomycetes</taxon>
        <taxon>Pezizales</taxon>
        <taxon>Ascobolaceae</taxon>
        <taxon>Ascobolus</taxon>
    </lineage>
</organism>
<accession>A0A3N4HYE2</accession>
<name>A0A3N4HYE2_ASCIM</name>
<evidence type="ECO:0000256" key="1">
    <source>
        <dbReference type="SAM" id="MobiDB-lite"/>
    </source>
</evidence>
<protein>
    <submittedName>
        <fullName evidence="2">Uncharacterized protein</fullName>
    </submittedName>
</protein>
<keyword evidence="3" id="KW-1185">Reference proteome</keyword>
<feature type="compositionally biased region" description="Basic and acidic residues" evidence="1">
    <location>
        <begin position="57"/>
        <end position="80"/>
    </location>
</feature>
<dbReference type="AlphaFoldDB" id="A0A3N4HYE2"/>